<sequence length="175" mass="19106">MAPVLDPETNNFFGPFSAARRAHWDPVASLPDPFPEGSPSVQLRSLAHYLARSALVPTRSRPFLARFASEYTLPKADMGVTTGRRKSKRVSTARSKLHIASLVAMDDRDSDDDSEIPAAIPIPDEDDKVSESGDDDKAECEEDDDNQDDDDEEGAGSQESQGDDSSVGEKRKRAL</sequence>
<protein>
    <submittedName>
        <fullName evidence="2">Uncharacterized protein</fullName>
    </submittedName>
</protein>
<dbReference type="EMBL" id="JARJCM010000161">
    <property type="protein sequence ID" value="KAJ7024998.1"/>
    <property type="molecule type" value="Genomic_DNA"/>
</dbReference>
<reference evidence="2" key="1">
    <citation type="submission" date="2023-03" db="EMBL/GenBank/DDBJ databases">
        <title>Massive genome expansion in bonnet fungi (Mycena s.s.) driven by repeated elements and novel gene families across ecological guilds.</title>
        <authorList>
            <consortium name="Lawrence Berkeley National Laboratory"/>
            <person name="Harder C.B."/>
            <person name="Miyauchi S."/>
            <person name="Viragh M."/>
            <person name="Kuo A."/>
            <person name="Thoen E."/>
            <person name="Andreopoulos B."/>
            <person name="Lu D."/>
            <person name="Skrede I."/>
            <person name="Drula E."/>
            <person name="Henrissat B."/>
            <person name="Morin E."/>
            <person name="Kohler A."/>
            <person name="Barry K."/>
            <person name="LaButti K."/>
            <person name="Morin E."/>
            <person name="Salamov A."/>
            <person name="Lipzen A."/>
            <person name="Mereny Z."/>
            <person name="Hegedus B."/>
            <person name="Baldrian P."/>
            <person name="Stursova M."/>
            <person name="Weitz H."/>
            <person name="Taylor A."/>
            <person name="Grigoriev I.V."/>
            <person name="Nagy L.G."/>
            <person name="Martin F."/>
            <person name="Kauserud H."/>
        </authorList>
    </citation>
    <scope>NUCLEOTIDE SEQUENCE</scope>
    <source>
        <strain evidence="2">CBHHK200</strain>
    </source>
</reference>
<comment type="caution">
    <text evidence="2">The sequence shown here is derived from an EMBL/GenBank/DDBJ whole genome shotgun (WGS) entry which is preliminary data.</text>
</comment>
<name>A0AAD6WS20_9AGAR</name>
<organism evidence="2 3">
    <name type="scientific">Mycena alexandri</name>
    <dbReference type="NCBI Taxonomy" id="1745969"/>
    <lineage>
        <taxon>Eukaryota</taxon>
        <taxon>Fungi</taxon>
        <taxon>Dikarya</taxon>
        <taxon>Basidiomycota</taxon>
        <taxon>Agaricomycotina</taxon>
        <taxon>Agaricomycetes</taxon>
        <taxon>Agaricomycetidae</taxon>
        <taxon>Agaricales</taxon>
        <taxon>Marasmiineae</taxon>
        <taxon>Mycenaceae</taxon>
        <taxon>Mycena</taxon>
    </lineage>
</organism>
<evidence type="ECO:0000256" key="1">
    <source>
        <dbReference type="SAM" id="MobiDB-lite"/>
    </source>
</evidence>
<evidence type="ECO:0000313" key="2">
    <source>
        <dbReference type="EMBL" id="KAJ7024998.1"/>
    </source>
</evidence>
<evidence type="ECO:0000313" key="3">
    <source>
        <dbReference type="Proteomes" id="UP001218188"/>
    </source>
</evidence>
<dbReference type="AlphaFoldDB" id="A0AAD6WS20"/>
<keyword evidence="3" id="KW-1185">Reference proteome</keyword>
<proteinExistence type="predicted"/>
<feature type="compositionally biased region" description="Acidic residues" evidence="1">
    <location>
        <begin position="123"/>
        <end position="154"/>
    </location>
</feature>
<feature type="region of interest" description="Disordered" evidence="1">
    <location>
        <begin position="104"/>
        <end position="175"/>
    </location>
</feature>
<accession>A0AAD6WS20</accession>
<gene>
    <name evidence="2" type="ORF">C8F04DRAFT_148716</name>
</gene>
<dbReference type="Proteomes" id="UP001218188">
    <property type="component" value="Unassembled WGS sequence"/>
</dbReference>